<dbReference type="Proteomes" id="UP000199403">
    <property type="component" value="Unassembled WGS sequence"/>
</dbReference>
<dbReference type="SUPFAM" id="SSF88946">
    <property type="entry name" value="Sigma2 domain of RNA polymerase sigma factors"/>
    <property type="match status" value="1"/>
</dbReference>
<dbReference type="GO" id="GO:0016987">
    <property type="term" value="F:sigma factor activity"/>
    <property type="evidence" value="ECO:0007669"/>
    <property type="project" value="UniProtKB-KW"/>
</dbReference>
<dbReference type="PANTHER" id="PTHR43133">
    <property type="entry name" value="RNA POLYMERASE ECF-TYPE SIGMA FACTO"/>
    <property type="match status" value="1"/>
</dbReference>
<accession>A0A1H6VIX6</accession>
<evidence type="ECO:0000313" key="8">
    <source>
        <dbReference type="Proteomes" id="UP000199403"/>
    </source>
</evidence>
<dbReference type="SUPFAM" id="SSF88659">
    <property type="entry name" value="Sigma3 and sigma4 domains of RNA polymerase sigma factors"/>
    <property type="match status" value="1"/>
</dbReference>
<organism evidence="7 8">
    <name type="scientific">Cyclobacterium xiamenense</name>
    <dbReference type="NCBI Taxonomy" id="1297121"/>
    <lineage>
        <taxon>Bacteria</taxon>
        <taxon>Pseudomonadati</taxon>
        <taxon>Bacteroidota</taxon>
        <taxon>Cytophagia</taxon>
        <taxon>Cytophagales</taxon>
        <taxon>Cyclobacteriaceae</taxon>
        <taxon>Cyclobacterium</taxon>
    </lineage>
</organism>
<name>A0A1H6VIX6_9BACT</name>
<evidence type="ECO:0000256" key="2">
    <source>
        <dbReference type="ARBA" id="ARBA00023015"/>
    </source>
</evidence>
<dbReference type="CDD" id="cd06171">
    <property type="entry name" value="Sigma70_r4"/>
    <property type="match status" value="1"/>
</dbReference>
<dbReference type="EMBL" id="FNZH01000002">
    <property type="protein sequence ID" value="SEJ04561.1"/>
    <property type="molecule type" value="Genomic_DNA"/>
</dbReference>
<feature type="domain" description="RNA polymerase sigma-70 region 2" evidence="5">
    <location>
        <begin position="51"/>
        <end position="115"/>
    </location>
</feature>
<sequence>MLFTLFFWQYKVKNNVVDFFNPVMKKEETKLLEKLKSASGKREGFQNLLNIYQQKLYLAIRKILINHDDTNDALQECCLKIWNKIDEFNGNSSLYTWMYKIAINEALMSLRKRKKFFKNEEHYNQYLQEQLQSNLEISGDEVQLLLQKAILQLPEKQRLVFNLKYYDDLKYEDIAKITDSSVGSLKASYHHAVKKIENILKQY</sequence>
<evidence type="ECO:0000313" key="7">
    <source>
        <dbReference type="EMBL" id="SEJ04561.1"/>
    </source>
</evidence>
<dbReference type="GO" id="GO:0003677">
    <property type="term" value="F:DNA binding"/>
    <property type="evidence" value="ECO:0007669"/>
    <property type="project" value="InterPro"/>
</dbReference>
<dbReference type="InterPro" id="IPR013325">
    <property type="entry name" value="RNA_pol_sigma_r2"/>
</dbReference>
<keyword evidence="4" id="KW-0804">Transcription</keyword>
<dbReference type="InterPro" id="IPR013249">
    <property type="entry name" value="RNA_pol_sigma70_r4_t2"/>
</dbReference>
<dbReference type="Pfam" id="PF04542">
    <property type="entry name" value="Sigma70_r2"/>
    <property type="match status" value="1"/>
</dbReference>
<keyword evidence="8" id="KW-1185">Reference proteome</keyword>
<keyword evidence="2" id="KW-0805">Transcription regulation</keyword>
<dbReference type="NCBIfam" id="TIGR02937">
    <property type="entry name" value="sigma70-ECF"/>
    <property type="match status" value="1"/>
</dbReference>
<dbReference type="AlphaFoldDB" id="A0A1H6VIX6"/>
<dbReference type="InterPro" id="IPR007627">
    <property type="entry name" value="RNA_pol_sigma70_r2"/>
</dbReference>
<protein>
    <submittedName>
        <fullName evidence="7">RNA polymerase sigma-70 factor, ECF subfamily</fullName>
    </submittedName>
</protein>
<dbReference type="Gene3D" id="1.10.10.10">
    <property type="entry name" value="Winged helix-like DNA-binding domain superfamily/Winged helix DNA-binding domain"/>
    <property type="match status" value="1"/>
</dbReference>
<dbReference type="InterPro" id="IPR013324">
    <property type="entry name" value="RNA_pol_sigma_r3/r4-like"/>
</dbReference>
<dbReference type="Gene3D" id="1.10.1740.10">
    <property type="match status" value="1"/>
</dbReference>
<evidence type="ECO:0000259" key="6">
    <source>
        <dbReference type="Pfam" id="PF08281"/>
    </source>
</evidence>
<dbReference type="STRING" id="1416801.SAMN05192553_102108"/>
<comment type="similarity">
    <text evidence="1">Belongs to the sigma-70 factor family. ECF subfamily.</text>
</comment>
<keyword evidence="3" id="KW-0731">Sigma factor</keyword>
<evidence type="ECO:0000259" key="5">
    <source>
        <dbReference type="Pfam" id="PF04542"/>
    </source>
</evidence>
<evidence type="ECO:0000256" key="4">
    <source>
        <dbReference type="ARBA" id="ARBA00023163"/>
    </source>
</evidence>
<dbReference type="GO" id="GO:0006352">
    <property type="term" value="P:DNA-templated transcription initiation"/>
    <property type="evidence" value="ECO:0007669"/>
    <property type="project" value="InterPro"/>
</dbReference>
<dbReference type="Pfam" id="PF08281">
    <property type="entry name" value="Sigma70_r4_2"/>
    <property type="match status" value="1"/>
</dbReference>
<evidence type="ECO:0000256" key="1">
    <source>
        <dbReference type="ARBA" id="ARBA00010641"/>
    </source>
</evidence>
<dbReference type="InterPro" id="IPR039425">
    <property type="entry name" value="RNA_pol_sigma-70-like"/>
</dbReference>
<gene>
    <name evidence="7" type="ORF">SAMN05192553_102108</name>
</gene>
<evidence type="ECO:0000256" key="3">
    <source>
        <dbReference type="ARBA" id="ARBA00023082"/>
    </source>
</evidence>
<dbReference type="InterPro" id="IPR036388">
    <property type="entry name" value="WH-like_DNA-bd_sf"/>
</dbReference>
<dbReference type="PANTHER" id="PTHR43133:SF51">
    <property type="entry name" value="RNA POLYMERASE SIGMA FACTOR"/>
    <property type="match status" value="1"/>
</dbReference>
<dbReference type="InterPro" id="IPR014284">
    <property type="entry name" value="RNA_pol_sigma-70_dom"/>
</dbReference>
<reference evidence="8" key="1">
    <citation type="submission" date="2016-10" db="EMBL/GenBank/DDBJ databases">
        <authorList>
            <person name="Varghese N."/>
            <person name="Submissions S."/>
        </authorList>
    </citation>
    <scope>NUCLEOTIDE SEQUENCE [LARGE SCALE GENOMIC DNA]</scope>
    <source>
        <strain evidence="8">IBRC-M 10761</strain>
    </source>
</reference>
<feature type="domain" description="RNA polymerase sigma factor 70 region 4 type 2" evidence="6">
    <location>
        <begin position="145"/>
        <end position="196"/>
    </location>
</feature>
<proteinExistence type="inferred from homology"/>